<keyword evidence="2" id="KW-1185">Reference proteome</keyword>
<name>A0A7Z0PFT3_9FUSO</name>
<dbReference type="AlphaFoldDB" id="A0A7Z0PFT3"/>
<organism evidence="1 2">
    <name type="scientific">Streptobacillus felis</name>
    <dbReference type="NCBI Taxonomy" id="1384509"/>
    <lineage>
        <taxon>Bacteria</taxon>
        <taxon>Fusobacteriati</taxon>
        <taxon>Fusobacteriota</taxon>
        <taxon>Fusobacteriia</taxon>
        <taxon>Fusobacteriales</taxon>
        <taxon>Leptotrichiaceae</taxon>
        <taxon>Streptobacillus</taxon>
    </lineage>
</organism>
<dbReference type="Proteomes" id="UP000526184">
    <property type="component" value="Unassembled WGS sequence"/>
</dbReference>
<reference evidence="1 2" key="1">
    <citation type="submission" date="2020-05" db="EMBL/GenBank/DDBJ databases">
        <title>Streptobacillus felis strain LHL191014123.</title>
        <authorList>
            <person name="Fawzy A."/>
            <person name="Rau J."/>
            <person name="Risse K."/>
            <person name="Schauerte N."/>
            <person name="Geiger C."/>
            <person name="Blom J."/>
            <person name="Imirzalioglu C."/>
            <person name="Falgenhauer J."/>
            <person name="Bach A."/>
            <person name="Herden C."/>
            <person name="Eisenberg T."/>
        </authorList>
    </citation>
    <scope>NUCLEOTIDE SEQUENCE [LARGE SCALE GENOMIC DNA]</scope>
    <source>
        <strain evidence="1 2">LHL191014123</strain>
    </source>
</reference>
<gene>
    <name evidence="1" type="ORF">HP397_06420</name>
</gene>
<dbReference type="EMBL" id="JABMKT010000046">
    <property type="protein sequence ID" value="NYV28434.1"/>
    <property type="molecule type" value="Genomic_DNA"/>
</dbReference>
<comment type="caution">
    <text evidence="1">The sequence shown here is derived from an EMBL/GenBank/DDBJ whole genome shotgun (WGS) entry which is preliminary data.</text>
</comment>
<evidence type="ECO:0000313" key="2">
    <source>
        <dbReference type="Proteomes" id="UP000526184"/>
    </source>
</evidence>
<accession>A0A7Z0PFT3</accession>
<dbReference type="RefSeq" id="WP_180136377.1">
    <property type="nucleotide sequence ID" value="NZ_JABMKT010000046.1"/>
</dbReference>
<proteinExistence type="predicted"/>
<protein>
    <submittedName>
        <fullName evidence="1">Uncharacterized protein</fullName>
    </submittedName>
</protein>
<sequence>MEFDKYDIDYLNKATDKYLVFVKNNLQTIENLYLELYNYSIPRDDSILIYGENDIVSRKIKKLENVEFLKFEQLLKRDLIYVLKSNGIYVIDKEKKQMID</sequence>
<evidence type="ECO:0000313" key="1">
    <source>
        <dbReference type="EMBL" id="NYV28434.1"/>
    </source>
</evidence>